<proteinExistence type="inferred from homology"/>
<dbReference type="Pfam" id="PF02633">
    <property type="entry name" value="Creatininase"/>
    <property type="match status" value="1"/>
</dbReference>
<dbReference type="InterPro" id="IPR024087">
    <property type="entry name" value="Creatininase-like_sf"/>
</dbReference>
<gene>
    <name evidence="6" type="ORF">FE784_03290</name>
</gene>
<evidence type="ECO:0000256" key="2">
    <source>
        <dbReference type="ARBA" id="ARBA00022723"/>
    </source>
</evidence>
<dbReference type="EMBL" id="VDCQ01000003">
    <property type="protein sequence ID" value="TNJ67788.1"/>
    <property type="molecule type" value="Genomic_DNA"/>
</dbReference>
<keyword evidence="7" id="KW-1185">Reference proteome</keyword>
<dbReference type="PANTHER" id="PTHR35005:SF1">
    <property type="entry name" value="2-AMINO-5-FORMYLAMINO-6-RIBOSYLAMINOPYRIMIDIN-4(3H)-ONE 5'-MONOPHOSPHATE DEFORMYLASE"/>
    <property type="match status" value="1"/>
</dbReference>
<evidence type="ECO:0000256" key="5">
    <source>
        <dbReference type="ARBA" id="ARBA00024029"/>
    </source>
</evidence>
<keyword evidence="4" id="KW-0862">Zinc</keyword>
<evidence type="ECO:0000256" key="3">
    <source>
        <dbReference type="ARBA" id="ARBA00022801"/>
    </source>
</evidence>
<accession>A0A5C4TFP1</accession>
<reference evidence="6 7" key="1">
    <citation type="submission" date="2019-05" db="EMBL/GenBank/DDBJ databases">
        <title>We sequenced the genome of Paenibacillus hemerocallicola KCTC 33185 for further insight into its adaptation and study the phylogeny of Paenibacillus.</title>
        <authorList>
            <person name="Narsing Rao M.P."/>
        </authorList>
    </citation>
    <scope>NUCLEOTIDE SEQUENCE [LARGE SCALE GENOMIC DNA]</scope>
    <source>
        <strain evidence="6 7">KCTC 33185</strain>
    </source>
</reference>
<sequence>MNACNELIVMTRDDAAEAVKRYPVAVLPLGATEQHGHHLPIGVDIFLAEALSRRVCEQTGAILLPSVPFGYSWVWRDIPGTVSLQQHHVEAVIKDVAHSVSRYGTKLLVIINGHDANNTSMKYAARELEDELDMKVVYLFYPNMSGIVEKYCDSELWHGMIHACEFETSLMLAVKPEYVQMGKAVREYPDKPNLYGKSTISLGDLSRSGVYGDATLATKEKGELMLRLFVEEMSQLVDEAYRETIGN</sequence>
<dbReference type="AlphaFoldDB" id="A0A5C4TFP1"/>
<evidence type="ECO:0000256" key="4">
    <source>
        <dbReference type="ARBA" id="ARBA00022833"/>
    </source>
</evidence>
<comment type="caution">
    <text evidence="6">The sequence shown here is derived from an EMBL/GenBank/DDBJ whole genome shotgun (WGS) entry which is preliminary data.</text>
</comment>
<dbReference type="OrthoDB" id="9801445at2"/>
<dbReference type="Gene3D" id="3.40.50.10310">
    <property type="entry name" value="Creatininase"/>
    <property type="match status" value="1"/>
</dbReference>
<keyword evidence="3" id="KW-0378">Hydrolase</keyword>
<evidence type="ECO:0000313" key="6">
    <source>
        <dbReference type="EMBL" id="TNJ67788.1"/>
    </source>
</evidence>
<dbReference type="GO" id="GO:0009231">
    <property type="term" value="P:riboflavin biosynthetic process"/>
    <property type="evidence" value="ECO:0007669"/>
    <property type="project" value="TreeGrafter"/>
</dbReference>
<evidence type="ECO:0000256" key="1">
    <source>
        <dbReference type="ARBA" id="ARBA00001947"/>
    </source>
</evidence>
<comment type="cofactor">
    <cofactor evidence="1">
        <name>Zn(2+)</name>
        <dbReference type="ChEBI" id="CHEBI:29105"/>
    </cofactor>
</comment>
<dbReference type="PANTHER" id="PTHR35005">
    <property type="entry name" value="3-DEHYDRO-SCYLLO-INOSOSE HYDROLASE"/>
    <property type="match status" value="1"/>
</dbReference>
<dbReference type="RefSeq" id="WP_139600691.1">
    <property type="nucleotide sequence ID" value="NZ_VDCQ01000003.1"/>
</dbReference>
<keyword evidence="2" id="KW-0479">Metal-binding</keyword>
<evidence type="ECO:0000313" key="7">
    <source>
        <dbReference type="Proteomes" id="UP000307943"/>
    </source>
</evidence>
<comment type="similarity">
    <text evidence="5">Belongs to the creatininase superfamily.</text>
</comment>
<dbReference type="GO" id="GO:0016811">
    <property type="term" value="F:hydrolase activity, acting on carbon-nitrogen (but not peptide) bonds, in linear amides"/>
    <property type="evidence" value="ECO:0007669"/>
    <property type="project" value="TreeGrafter"/>
</dbReference>
<dbReference type="GO" id="GO:0046872">
    <property type="term" value="F:metal ion binding"/>
    <property type="evidence" value="ECO:0007669"/>
    <property type="project" value="UniProtKB-KW"/>
</dbReference>
<dbReference type="Proteomes" id="UP000307943">
    <property type="component" value="Unassembled WGS sequence"/>
</dbReference>
<organism evidence="6 7">
    <name type="scientific">Paenibacillus hemerocallicola</name>
    <dbReference type="NCBI Taxonomy" id="1172614"/>
    <lineage>
        <taxon>Bacteria</taxon>
        <taxon>Bacillati</taxon>
        <taxon>Bacillota</taxon>
        <taxon>Bacilli</taxon>
        <taxon>Bacillales</taxon>
        <taxon>Paenibacillaceae</taxon>
        <taxon>Paenibacillus</taxon>
    </lineage>
</organism>
<name>A0A5C4TFP1_9BACL</name>
<protein>
    <submittedName>
        <fullName evidence="6">Creatininase family protein</fullName>
    </submittedName>
</protein>
<dbReference type="SUPFAM" id="SSF102215">
    <property type="entry name" value="Creatininase"/>
    <property type="match status" value="1"/>
</dbReference>
<dbReference type="InterPro" id="IPR003785">
    <property type="entry name" value="Creatininase/forma_Hydrolase"/>
</dbReference>